<gene>
    <name evidence="1" type="ORF">LTR97_007553</name>
</gene>
<protein>
    <submittedName>
        <fullName evidence="1">Uncharacterized protein</fullName>
    </submittedName>
</protein>
<evidence type="ECO:0000313" key="2">
    <source>
        <dbReference type="Proteomes" id="UP001310594"/>
    </source>
</evidence>
<reference evidence="1" key="1">
    <citation type="submission" date="2023-08" db="EMBL/GenBank/DDBJ databases">
        <title>Black Yeasts Isolated from many extreme environments.</title>
        <authorList>
            <person name="Coleine C."/>
            <person name="Stajich J.E."/>
            <person name="Selbmann L."/>
        </authorList>
    </citation>
    <scope>NUCLEOTIDE SEQUENCE</scope>
    <source>
        <strain evidence="1">CCFEE 5810</strain>
    </source>
</reference>
<accession>A0AAN7WEU1</accession>
<name>A0AAN7WEU1_9PEZI</name>
<dbReference type="AlphaFoldDB" id="A0AAN7WEU1"/>
<evidence type="ECO:0000313" key="1">
    <source>
        <dbReference type="EMBL" id="KAK5697415.1"/>
    </source>
</evidence>
<comment type="caution">
    <text evidence="1">The sequence shown here is derived from an EMBL/GenBank/DDBJ whole genome shotgun (WGS) entry which is preliminary data.</text>
</comment>
<dbReference type="Proteomes" id="UP001310594">
    <property type="component" value="Unassembled WGS sequence"/>
</dbReference>
<dbReference type="EMBL" id="JAVRQU010000011">
    <property type="protein sequence ID" value="KAK5697415.1"/>
    <property type="molecule type" value="Genomic_DNA"/>
</dbReference>
<proteinExistence type="predicted"/>
<organism evidence="1 2">
    <name type="scientific">Elasticomyces elasticus</name>
    <dbReference type="NCBI Taxonomy" id="574655"/>
    <lineage>
        <taxon>Eukaryota</taxon>
        <taxon>Fungi</taxon>
        <taxon>Dikarya</taxon>
        <taxon>Ascomycota</taxon>
        <taxon>Pezizomycotina</taxon>
        <taxon>Dothideomycetes</taxon>
        <taxon>Dothideomycetidae</taxon>
        <taxon>Mycosphaerellales</taxon>
        <taxon>Teratosphaeriaceae</taxon>
        <taxon>Elasticomyces</taxon>
    </lineage>
</organism>
<sequence>MANTLEQMFGQLGVGSNRDQHANEVNAIRPTQNRGSSHQRQPAARPLYTVPARGKILRNEQKLAERYGVGKRRTRSPPQTVRRVTTLLAPQNAFGEPPKTPTKRVNFRAPLRSIPFDEDLDTDPFEFFPEWQLPASALRLSTKRYQTEYATAKEHAAHAEAIRDHRDRGSPINIADLIQRRLRMGFYASPSLALRRSNQAVTPCKSRNKVAYQGSPMILD</sequence>